<evidence type="ECO:0000313" key="2">
    <source>
        <dbReference type="EMBL" id="CAI9767249.1"/>
    </source>
</evidence>
<gene>
    <name evidence="2" type="ORF">FPE_LOCUS14679</name>
</gene>
<keyword evidence="1" id="KW-0812">Transmembrane</keyword>
<protein>
    <submittedName>
        <fullName evidence="2">Uncharacterized protein</fullName>
    </submittedName>
</protein>
<feature type="transmembrane region" description="Helical" evidence="1">
    <location>
        <begin position="87"/>
        <end position="106"/>
    </location>
</feature>
<organism evidence="2 3">
    <name type="scientific">Fraxinus pennsylvanica</name>
    <dbReference type="NCBI Taxonomy" id="56036"/>
    <lineage>
        <taxon>Eukaryota</taxon>
        <taxon>Viridiplantae</taxon>
        <taxon>Streptophyta</taxon>
        <taxon>Embryophyta</taxon>
        <taxon>Tracheophyta</taxon>
        <taxon>Spermatophyta</taxon>
        <taxon>Magnoliopsida</taxon>
        <taxon>eudicotyledons</taxon>
        <taxon>Gunneridae</taxon>
        <taxon>Pentapetalae</taxon>
        <taxon>asterids</taxon>
        <taxon>lamiids</taxon>
        <taxon>Lamiales</taxon>
        <taxon>Oleaceae</taxon>
        <taxon>Oleeae</taxon>
        <taxon>Fraxinus</taxon>
    </lineage>
</organism>
<proteinExistence type="predicted"/>
<accession>A0AAD1ZD29</accession>
<feature type="transmembrane region" description="Helical" evidence="1">
    <location>
        <begin position="6"/>
        <end position="24"/>
    </location>
</feature>
<dbReference type="Proteomes" id="UP000834106">
    <property type="component" value="Chromosome 9"/>
</dbReference>
<name>A0AAD1ZD29_9LAMI</name>
<dbReference type="EMBL" id="OU503044">
    <property type="protein sequence ID" value="CAI9767249.1"/>
    <property type="molecule type" value="Genomic_DNA"/>
</dbReference>
<keyword evidence="3" id="KW-1185">Reference proteome</keyword>
<sequence length="107" mass="12067">METSFIAWIFILLCAQLLLSSLALENSQKFEQENHSTSRVNYHADAHGKEFVAEHHIIWTEKGQKGRGSGGFANVVPRRPQKNASALLYKPSLIIFTTFLSLTFIFA</sequence>
<evidence type="ECO:0000313" key="3">
    <source>
        <dbReference type="Proteomes" id="UP000834106"/>
    </source>
</evidence>
<keyword evidence="1" id="KW-0472">Membrane</keyword>
<keyword evidence="1" id="KW-1133">Transmembrane helix</keyword>
<evidence type="ECO:0000256" key="1">
    <source>
        <dbReference type="SAM" id="Phobius"/>
    </source>
</evidence>
<reference evidence="2" key="1">
    <citation type="submission" date="2023-05" db="EMBL/GenBank/DDBJ databases">
        <authorList>
            <person name="Huff M."/>
        </authorList>
    </citation>
    <scope>NUCLEOTIDE SEQUENCE</scope>
</reference>
<dbReference type="AlphaFoldDB" id="A0AAD1ZD29"/>